<dbReference type="GO" id="GO:0008660">
    <property type="term" value="F:1-aminocyclopropane-1-carboxylate deaminase activity"/>
    <property type="evidence" value="ECO:0007669"/>
    <property type="project" value="UniProtKB-EC"/>
</dbReference>
<evidence type="ECO:0000256" key="3">
    <source>
        <dbReference type="ARBA" id="ARBA00022898"/>
    </source>
</evidence>
<dbReference type="PANTHER" id="PTHR43780:SF2">
    <property type="entry name" value="1-AMINOCYCLOPROPANE-1-CARBOXYLATE DEAMINASE-RELATED"/>
    <property type="match status" value="1"/>
</dbReference>
<comment type="cofactor">
    <cofactor evidence="1">
        <name>pyridoxal 5'-phosphate</name>
        <dbReference type="ChEBI" id="CHEBI:597326"/>
    </cofactor>
</comment>
<dbReference type="AlphaFoldDB" id="A0A0B8NY27"/>
<dbReference type="EMBL" id="BBRZ01000151">
    <property type="protein sequence ID" value="GAM59420.1"/>
    <property type="molecule type" value="Genomic_DNA"/>
</dbReference>
<keyword evidence="5" id="KW-1185">Reference proteome</keyword>
<dbReference type="InterPro" id="IPR027278">
    <property type="entry name" value="ACCD_DCysDesulf"/>
</dbReference>
<dbReference type="EC" id="3.5.99.7" evidence="4"/>
<sequence length="171" mass="19806">MVLPEGGRAQISEYGIKGLAQEIVHWTRFRSDKQFVVALPSGTGTTALFLHKHLQRHNIPVITCSCVGGKSYLKKQWQELGATDTPTILQADYKHHFGKLYENEYRLWQELFDSTLVEFDLLYDPYMWECLLPWLENNSGKELLYLHQGGILGNETMLPRYQRKFGQTQKA</sequence>
<proteinExistence type="inferred from homology"/>
<evidence type="ECO:0000313" key="5">
    <source>
        <dbReference type="Proteomes" id="UP000031671"/>
    </source>
</evidence>
<dbReference type="PANTHER" id="PTHR43780">
    <property type="entry name" value="1-AMINOCYCLOPROPANE-1-CARBOXYLATE DEAMINASE-RELATED"/>
    <property type="match status" value="1"/>
</dbReference>
<protein>
    <submittedName>
        <fullName evidence="4">1-aminocyclopropane-1-carboxylate deaminase</fullName>
        <ecNumber evidence="4">3.5.99.7</ecNumber>
    </submittedName>
</protein>
<evidence type="ECO:0000313" key="4">
    <source>
        <dbReference type="EMBL" id="GAM59420.1"/>
    </source>
</evidence>
<evidence type="ECO:0000256" key="2">
    <source>
        <dbReference type="ARBA" id="ARBA00008639"/>
    </source>
</evidence>
<accession>A0A0B8NY27</accession>
<comment type="caution">
    <text evidence="4">The sequence shown here is derived from an EMBL/GenBank/DDBJ whole genome shotgun (WGS) entry which is preliminary data.</text>
</comment>
<dbReference type="GO" id="GO:0019148">
    <property type="term" value="F:D-cysteine desulfhydrase activity"/>
    <property type="evidence" value="ECO:0007669"/>
    <property type="project" value="TreeGrafter"/>
</dbReference>
<dbReference type="Gene3D" id="3.40.50.1100">
    <property type="match status" value="1"/>
</dbReference>
<dbReference type="Proteomes" id="UP000031671">
    <property type="component" value="Unassembled WGS sequence"/>
</dbReference>
<gene>
    <name evidence="4" type="ORF">JCM19231_522</name>
</gene>
<dbReference type="InterPro" id="IPR036052">
    <property type="entry name" value="TrpB-like_PALP_sf"/>
</dbReference>
<dbReference type="SUPFAM" id="SSF53686">
    <property type="entry name" value="Tryptophan synthase beta subunit-like PLP-dependent enzymes"/>
    <property type="match status" value="1"/>
</dbReference>
<reference evidence="4 5" key="1">
    <citation type="submission" date="2015-01" db="EMBL/GenBank/DDBJ databases">
        <title>Vibrio sp. C1 JCM 19231 whole genome shotgun sequence.</title>
        <authorList>
            <person name="Sawabe T."/>
            <person name="Meirelles P."/>
            <person name="Feng G."/>
            <person name="Sayaka M."/>
            <person name="Hattori M."/>
            <person name="Ohkuma M."/>
        </authorList>
    </citation>
    <scope>NUCLEOTIDE SEQUENCE [LARGE SCALE GENOMIC DNA]</scope>
    <source>
        <strain evidence="5">JCM 19231</strain>
    </source>
</reference>
<keyword evidence="3" id="KW-0663">Pyridoxal phosphate</keyword>
<keyword evidence="4" id="KW-0378">Hydrolase</keyword>
<name>A0A0B8NY27_9VIBR</name>
<comment type="similarity">
    <text evidence="2">Belongs to the ACC deaminase/D-cysteine desulfhydrase family.</text>
</comment>
<evidence type="ECO:0000256" key="1">
    <source>
        <dbReference type="ARBA" id="ARBA00001933"/>
    </source>
</evidence>
<reference evidence="4 5" key="2">
    <citation type="submission" date="2015-01" db="EMBL/GenBank/DDBJ databases">
        <authorList>
            <consortium name="NBRP consortium"/>
            <person name="Sawabe T."/>
            <person name="Meirelles P."/>
            <person name="Feng G."/>
            <person name="Sayaka M."/>
            <person name="Hattori M."/>
            <person name="Ohkuma M."/>
        </authorList>
    </citation>
    <scope>NUCLEOTIDE SEQUENCE [LARGE SCALE GENOMIC DNA]</scope>
    <source>
        <strain evidence="5">JCM 19231</strain>
    </source>
</reference>
<organism evidence="4 5">
    <name type="scientific">Vibrio ishigakensis</name>
    <dbReference type="NCBI Taxonomy" id="1481914"/>
    <lineage>
        <taxon>Bacteria</taxon>
        <taxon>Pseudomonadati</taxon>
        <taxon>Pseudomonadota</taxon>
        <taxon>Gammaproteobacteria</taxon>
        <taxon>Vibrionales</taxon>
        <taxon>Vibrionaceae</taxon>
        <taxon>Vibrio</taxon>
    </lineage>
</organism>